<evidence type="ECO:0000313" key="4">
    <source>
        <dbReference type="Proteomes" id="UP001596098"/>
    </source>
</evidence>
<evidence type="ECO:0000313" key="3">
    <source>
        <dbReference type="EMBL" id="MFC6153301.1"/>
    </source>
</evidence>
<comment type="caution">
    <text evidence="3">The sequence shown here is derived from an EMBL/GenBank/DDBJ whole genome shotgun (WGS) entry which is preliminary data.</text>
</comment>
<feature type="compositionally biased region" description="Basic and acidic residues" evidence="1">
    <location>
        <begin position="1"/>
        <end position="17"/>
    </location>
</feature>
<protein>
    <submittedName>
        <fullName evidence="3">DUF6504 family protein</fullName>
    </submittedName>
</protein>
<keyword evidence="4" id="KW-1185">Reference proteome</keyword>
<accession>A0ABW1QY33</accession>
<dbReference type="RefSeq" id="WP_206611307.1">
    <property type="nucleotide sequence ID" value="NZ_CP034929.1"/>
</dbReference>
<dbReference type="Proteomes" id="UP001596098">
    <property type="component" value="Unassembled WGS sequence"/>
</dbReference>
<dbReference type="Pfam" id="PF20114">
    <property type="entry name" value="DUF6504"/>
    <property type="match status" value="1"/>
</dbReference>
<evidence type="ECO:0000259" key="2">
    <source>
        <dbReference type="Pfam" id="PF20114"/>
    </source>
</evidence>
<gene>
    <name evidence="3" type="ORF">ACFPWU_06435</name>
</gene>
<feature type="region of interest" description="Disordered" evidence="1">
    <location>
        <begin position="1"/>
        <end position="23"/>
    </location>
</feature>
<evidence type="ECO:0000256" key="1">
    <source>
        <dbReference type="SAM" id="MobiDB-lite"/>
    </source>
</evidence>
<reference evidence="4" key="1">
    <citation type="journal article" date="2019" name="Int. J. Syst. Evol. Microbiol.">
        <title>The Global Catalogue of Microorganisms (GCM) 10K type strain sequencing project: providing services to taxonomists for standard genome sequencing and annotation.</title>
        <authorList>
            <consortium name="The Broad Institute Genomics Platform"/>
            <consortium name="The Broad Institute Genome Sequencing Center for Infectious Disease"/>
            <person name="Wu L."/>
            <person name="Ma J."/>
        </authorList>
    </citation>
    <scope>NUCLEOTIDE SEQUENCE [LARGE SCALE GENOMIC DNA]</scope>
    <source>
        <strain evidence="4">DFY28</strain>
    </source>
</reference>
<organism evidence="3 4">
    <name type="scientific">Nocardioides yefusunii</name>
    <dbReference type="NCBI Taxonomy" id="2500546"/>
    <lineage>
        <taxon>Bacteria</taxon>
        <taxon>Bacillati</taxon>
        <taxon>Actinomycetota</taxon>
        <taxon>Actinomycetes</taxon>
        <taxon>Propionibacteriales</taxon>
        <taxon>Nocardioidaceae</taxon>
        <taxon>Nocardioides</taxon>
    </lineage>
</organism>
<proteinExistence type="predicted"/>
<sequence length="137" mass="15623">MRRYDDQVEVRTEEGRQGRPAQPEPAQFLWRGQLWQVRDVLAHWIETGEWWRSDRARAVAGTEVVNGRTAPGVASAPAEQRGPAEAFADLLREREVWRVEARRPEIGTGERRVVRAGVFDLAHDHAAGRWQLVSCSD</sequence>
<dbReference type="InterPro" id="IPR045443">
    <property type="entry name" value="DUF6504"/>
</dbReference>
<dbReference type="EMBL" id="JBHSQI010000003">
    <property type="protein sequence ID" value="MFC6153301.1"/>
    <property type="molecule type" value="Genomic_DNA"/>
</dbReference>
<name>A0ABW1QY33_9ACTN</name>
<feature type="domain" description="DUF6504" evidence="2">
    <location>
        <begin position="2"/>
        <end position="136"/>
    </location>
</feature>